<organism evidence="1 2">
    <name type="scientific">Podospora didyma</name>
    <dbReference type="NCBI Taxonomy" id="330526"/>
    <lineage>
        <taxon>Eukaryota</taxon>
        <taxon>Fungi</taxon>
        <taxon>Dikarya</taxon>
        <taxon>Ascomycota</taxon>
        <taxon>Pezizomycotina</taxon>
        <taxon>Sordariomycetes</taxon>
        <taxon>Sordariomycetidae</taxon>
        <taxon>Sordariales</taxon>
        <taxon>Podosporaceae</taxon>
        <taxon>Podospora</taxon>
    </lineage>
</organism>
<dbReference type="EMBL" id="JAULSW010000005">
    <property type="protein sequence ID" value="KAK3381309.1"/>
    <property type="molecule type" value="Genomic_DNA"/>
</dbReference>
<name>A0AAE0TVN8_9PEZI</name>
<accession>A0AAE0TVN8</accession>
<evidence type="ECO:0000313" key="1">
    <source>
        <dbReference type="EMBL" id="KAK3381309.1"/>
    </source>
</evidence>
<reference evidence="1" key="1">
    <citation type="journal article" date="2023" name="Mol. Phylogenet. Evol.">
        <title>Genome-scale phylogeny and comparative genomics of the fungal order Sordariales.</title>
        <authorList>
            <person name="Hensen N."/>
            <person name="Bonometti L."/>
            <person name="Westerberg I."/>
            <person name="Brannstrom I.O."/>
            <person name="Guillou S."/>
            <person name="Cros-Aarteil S."/>
            <person name="Calhoun S."/>
            <person name="Haridas S."/>
            <person name="Kuo A."/>
            <person name="Mondo S."/>
            <person name="Pangilinan J."/>
            <person name="Riley R."/>
            <person name="LaButti K."/>
            <person name="Andreopoulos B."/>
            <person name="Lipzen A."/>
            <person name="Chen C."/>
            <person name="Yan M."/>
            <person name="Daum C."/>
            <person name="Ng V."/>
            <person name="Clum A."/>
            <person name="Steindorff A."/>
            <person name="Ohm R.A."/>
            <person name="Martin F."/>
            <person name="Silar P."/>
            <person name="Natvig D.O."/>
            <person name="Lalanne C."/>
            <person name="Gautier V."/>
            <person name="Ament-Velasquez S.L."/>
            <person name="Kruys A."/>
            <person name="Hutchinson M.I."/>
            <person name="Powell A.J."/>
            <person name="Barry K."/>
            <person name="Miller A.N."/>
            <person name="Grigoriev I.V."/>
            <person name="Debuchy R."/>
            <person name="Gladieux P."/>
            <person name="Hiltunen Thoren M."/>
            <person name="Johannesson H."/>
        </authorList>
    </citation>
    <scope>NUCLEOTIDE SEQUENCE</scope>
    <source>
        <strain evidence="1">CBS 232.78</strain>
    </source>
</reference>
<keyword evidence="2" id="KW-1185">Reference proteome</keyword>
<proteinExistence type="predicted"/>
<gene>
    <name evidence="1" type="ORF">B0H63DRAFT_199936</name>
</gene>
<dbReference type="Proteomes" id="UP001285441">
    <property type="component" value="Unassembled WGS sequence"/>
</dbReference>
<comment type="caution">
    <text evidence="1">The sequence shown here is derived from an EMBL/GenBank/DDBJ whole genome shotgun (WGS) entry which is preliminary data.</text>
</comment>
<dbReference type="AlphaFoldDB" id="A0AAE0TVN8"/>
<evidence type="ECO:0000313" key="2">
    <source>
        <dbReference type="Proteomes" id="UP001285441"/>
    </source>
</evidence>
<sequence>MTRLAFITFFFYHGTTKCAWSACTLRASIRRLNTQHWVGWSHGLGLGWLAWLTDVYNGGITALVPERGRSNIHLRFATFCFSSFSGVFSHHYDTTICS</sequence>
<reference evidence="1" key="2">
    <citation type="submission" date="2023-06" db="EMBL/GenBank/DDBJ databases">
        <authorList>
            <consortium name="Lawrence Berkeley National Laboratory"/>
            <person name="Haridas S."/>
            <person name="Hensen N."/>
            <person name="Bonometti L."/>
            <person name="Westerberg I."/>
            <person name="Brannstrom I.O."/>
            <person name="Guillou S."/>
            <person name="Cros-Aarteil S."/>
            <person name="Calhoun S."/>
            <person name="Kuo A."/>
            <person name="Mondo S."/>
            <person name="Pangilinan J."/>
            <person name="Riley R."/>
            <person name="LaButti K."/>
            <person name="Andreopoulos B."/>
            <person name="Lipzen A."/>
            <person name="Chen C."/>
            <person name="Yanf M."/>
            <person name="Daum C."/>
            <person name="Ng V."/>
            <person name="Clum A."/>
            <person name="Steindorff A."/>
            <person name="Ohm R."/>
            <person name="Martin F."/>
            <person name="Silar P."/>
            <person name="Natvig D."/>
            <person name="Lalanne C."/>
            <person name="Gautier V."/>
            <person name="Ament-velasquez S.L."/>
            <person name="Kruys A."/>
            <person name="Hutchinson M.I."/>
            <person name="Powell A.J."/>
            <person name="Barry K."/>
            <person name="Miller A.N."/>
            <person name="Grigoriev I.V."/>
            <person name="Debuchy R."/>
            <person name="Gladieux P."/>
            <person name="Thoren M.H."/>
            <person name="Johannesson H."/>
        </authorList>
    </citation>
    <scope>NUCLEOTIDE SEQUENCE</scope>
    <source>
        <strain evidence="1">CBS 232.78</strain>
    </source>
</reference>
<protein>
    <submittedName>
        <fullName evidence="1">Uncharacterized protein</fullName>
    </submittedName>
</protein>